<dbReference type="InterPro" id="IPR032675">
    <property type="entry name" value="LRR_dom_sf"/>
</dbReference>
<evidence type="ECO:0000313" key="4">
    <source>
        <dbReference type="Proteomes" id="UP000239388"/>
    </source>
</evidence>
<reference evidence="3 4" key="1">
    <citation type="submission" date="2018-02" db="EMBL/GenBank/DDBJ databases">
        <title>Comparative genomes isolates from brazilian mangrove.</title>
        <authorList>
            <person name="Araujo J.E."/>
            <person name="Taketani R.G."/>
            <person name="Silva M.C.P."/>
            <person name="Loureco M.V."/>
            <person name="Andreote F.D."/>
        </authorList>
    </citation>
    <scope>NUCLEOTIDE SEQUENCE [LARGE SCALE GENOMIC DNA]</scope>
    <source>
        <strain evidence="3 4">NAP PRIS-MGV</strain>
    </source>
</reference>
<dbReference type="Proteomes" id="UP000239388">
    <property type="component" value="Unassembled WGS sequence"/>
</dbReference>
<protein>
    <recommendedName>
        <fullName evidence="2">SWIM-type domain-containing protein</fullName>
    </recommendedName>
</protein>
<organism evidence="3 4">
    <name type="scientific">Blastopirellula marina</name>
    <dbReference type="NCBI Taxonomy" id="124"/>
    <lineage>
        <taxon>Bacteria</taxon>
        <taxon>Pseudomonadati</taxon>
        <taxon>Planctomycetota</taxon>
        <taxon>Planctomycetia</taxon>
        <taxon>Pirellulales</taxon>
        <taxon>Pirellulaceae</taxon>
        <taxon>Blastopirellula</taxon>
    </lineage>
</organism>
<dbReference type="AlphaFoldDB" id="A0A2S8FD96"/>
<evidence type="ECO:0000256" key="1">
    <source>
        <dbReference type="PROSITE-ProRule" id="PRU00325"/>
    </source>
</evidence>
<keyword evidence="1" id="KW-0863">Zinc-finger</keyword>
<dbReference type="InterPro" id="IPR046633">
    <property type="entry name" value="DUF6745"/>
</dbReference>
<dbReference type="GO" id="GO:0008270">
    <property type="term" value="F:zinc ion binding"/>
    <property type="evidence" value="ECO:0007669"/>
    <property type="project" value="UniProtKB-KW"/>
</dbReference>
<gene>
    <name evidence="3" type="ORF">C5Y98_21535</name>
</gene>
<dbReference type="RefSeq" id="WP_105357332.1">
    <property type="nucleotide sequence ID" value="NZ_PUIB01000021.1"/>
</dbReference>
<comment type="caution">
    <text evidence="3">The sequence shown here is derived from an EMBL/GenBank/DDBJ whole genome shotgun (WGS) entry which is preliminary data.</text>
</comment>
<name>A0A2S8FD96_9BACT</name>
<dbReference type="EMBL" id="PUIB01000021">
    <property type="protein sequence ID" value="PQO30135.1"/>
    <property type="molecule type" value="Genomic_DNA"/>
</dbReference>
<feature type="domain" description="SWIM-type" evidence="2">
    <location>
        <begin position="272"/>
        <end position="318"/>
    </location>
</feature>
<dbReference type="Gene3D" id="3.80.10.10">
    <property type="entry name" value="Ribonuclease Inhibitor"/>
    <property type="match status" value="1"/>
</dbReference>
<sequence length="329" mass="36089">MTQSAYAAGDVAILRPNGGVVKLRDRQWTQIPAGFSCEVLDLQECTGAIELPPGLQVYELLLQGTQIETLPDDLQVEMAIHLTNCRELHSLPAGLTTGTLMLAGCSSLTSLPEGLDVWFLDMSGCWGFQHWPEQAHIRAGNLNLRGCTAIGSLPAYLGPLASLNVRDCSLLTEIPDGLKITGWIDIAQSGLAGLKQKPASLANVEARWQGVRIDDRIWTHPDSITLQEILGEENAEARRVLIDRFGQSRFMAEANAEILDEDQDAGGVRKLLRVPLPEDEPLVTLSCRCPSTGRDYFLRVPPTMQSCRHAAAWMAGYDNPDDYDPEIET</sequence>
<keyword evidence="1" id="KW-0479">Metal-binding</keyword>
<dbReference type="SUPFAM" id="SSF52047">
    <property type="entry name" value="RNI-like"/>
    <property type="match status" value="1"/>
</dbReference>
<evidence type="ECO:0000313" key="3">
    <source>
        <dbReference type="EMBL" id="PQO30135.1"/>
    </source>
</evidence>
<evidence type="ECO:0000259" key="2">
    <source>
        <dbReference type="PROSITE" id="PS50966"/>
    </source>
</evidence>
<dbReference type="OrthoDB" id="871648at2"/>
<dbReference type="PROSITE" id="PS50966">
    <property type="entry name" value="ZF_SWIM"/>
    <property type="match status" value="1"/>
</dbReference>
<proteinExistence type="predicted"/>
<keyword evidence="1" id="KW-0862">Zinc</keyword>
<dbReference type="InterPro" id="IPR007527">
    <property type="entry name" value="Znf_SWIM"/>
</dbReference>
<dbReference type="Pfam" id="PF20530">
    <property type="entry name" value="DUF6745"/>
    <property type="match status" value="1"/>
</dbReference>
<accession>A0A2S8FD96</accession>